<dbReference type="PANTHER" id="PTHR30408:SF13">
    <property type="entry name" value="TYPE I RESTRICTION ENZYME HINDI SPECIFICITY SUBUNIT"/>
    <property type="match status" value="1"/>
</dbReference>
<dbReference type="Pfam" id="PF01420">
    <property type="entry name" value="Methylase_S"/>
    <property type="match status" value="2"/>
</dbReference>
<dbReference type="GO" id="GO:0016787">
    <property type="term" value="F:hydrolase activity"/>
    <property type="evidence" value="ECO:0007669"/>
    <property type="project" value="UniProtKB-KW"/>
</dbReference>
<name>A0ABS8GS38_9FLAO</name>
<dbReference type="GO" id="GO:0004519">
    <property type="term" value="F:endonuclease activity"/>
    <property type="evidence" value="ECO:0007669"/>
    <property type="project" value="UniProtKB-KW"/>
</dbReference>
<dbReference type="Gene3D" id="1.10.287.1120">
    <property type="entry name" value="Bipartite methylase S protein"/>
    <property type="match status" value="1"/>
</dbReference>
<evidence type="ECO:0000259" key="4">
    <source>
        <dbReference type="Pfam" id="PF01420"/>
    </source>
</evidence>
<sequence length="319" mass="36547">MSPFLALFYCGLFNLWGVYVVKGPGYDLKFLFYNLQTCNLERLNSDAAVPGLNRENAYSQRIAIPPLQTQKKIASILSAYDDLIENNLKRIKLLEEAAQRIYKEWFVDFKFPNYENTPINPETGLPEGWRNIEIADFGDVVTGKTPSTKKREFYHGKIPFIKTPDMHDGNYILKTSLTLTEEGSKTQKKKLLPKNSVLVSCIGTAGIVAINSEPAQFNQQINAVRFEEVYKHIYFYFFAKSLKVHLEALGSNGATMVNVNKGKFERIKMLCPSDDLLKYFHIKTSGIFSQILHLKKQNQNLQEGRDLLLPRFMNRTIEV</sequence>
<gene>
    <name evidence="5" type="ORF">LLW17_01540</name>
</gene>
<keyword evidence="3" id="KW-0238">DNA-binding</keyword>
<dbReference type="Proteomes" id="UP001197770">
    <property type="component" value="Unassembled WGS sequence"/>
</dbReference>
<keyword evidence="5" id="KW-0540">Nuclease</keyword>
<organism evidence="5 6">
    <name type="scientific">Leeuwenhoekiella parthenopeia</name>
    <dbReference type="NCBI Taxonomy" id="2890320"/>
    <lineage>
        <taxon>Bacteria</taxon>
        <taxon>Pseudomonadati</taxon>
        <taxon>Bacteroidota</taxon>
        <taxon>Flavobacteriia</taxon>
        <taxon>Flavobacteriales</taxon>
        <taxon>Flavobacteriaceae</taxon>
        <taxon>Leeuwenhoekiella</taxon>
    </lineage>
</organism>
<dbReference type="Gene3D" id="3.90.220.20">
    <property type="entry name" value="DNA methylase specificity domains"/>
    <property type="match status" value="2"/>
</dbReference>
<feature type="domain" description="Type I restriction modification DNA specificity" evidence="4">
    <location>
        <begin position="29"/>
        <end position="95"/>
    </location>
</feature>
<evidence type="ECO:0000313" key="6">
    <source>
        <dbReference type="Proteomes" id="UP001197770"/>
    </source>
</evidence>
<dbReference type="InterPro" id="IPR052021">
    <property type="entry name" value="Type-I_RS_S_subunit"/>
</dbReference>
<feature type="domain" description="Type I restriction modification DNA specificity" evidence="4">
    <location>
        <begin position="126"/>
        <end position="272"/>
    </location>
</feature>
<dbReference type="InterPro" id="IPR044946">
    <property type="entry name" value="Restrct_endonuc_typeI_TRD_sf"/>
</dbReference>
<dbReference type="CDD" id="cd17251">
    <property type="entry name" value="RMtype1_S_HinAWORF1578P-TRD2-CR2_like"/>
    <property type="match status" value="1"/>
</dbReference>
<keyword evidence="5" id="KW-0378">Hydrolase</keyword>
<proteinExistence type="inferred from homology"/>
<evidence type="ECO:0000256" key="3">
    <source>
        <dbReference type="ARBA" id="ARBA00023125"/>
    </source>
</evidence>
<dbReference type="InterPro" id="IPR000055">
    <property type="entry name" value="Restrct_endonuc_typeI_TRD"/>
</dbReference>
<evidence type="ECO:0000313" key="5">
    <source>
        <dbReference type="EMBL" id="MCC4211388.1"/>
    </source>
</evidence>
<dbReference type="SUPFAM" id="SSF116734">
    <property type="entry name" value="DNA methylase specificity domain"/>
    <property type="match status" value="2"/>
</dbReference>
<reference evidence="5 6" key="1">
    <citation type="submission" date="2021-11" db="EMBL/GenBank/DDBJ databases">
        <title>Seasonal and diel survey of microbial diversity of the Tyrrhenian coast.</title>
        <authorList>
            <person name="Gattoni G."/>
            <person name="Corral P."/>
        </authorList>
    </citation>
    <scope>NUCLEOTIDE SEQUENCE [LARGE SCALE GENOMIC DNA]</scope>
    <source>
        <strain evidence="5 6">Mr9</strain>
    </source>
</reference>
<comment type="caution">
    <text evidence="5">The sequence shown here is derived from an EMBL/GenBank/DDBJ whole genome shotgun (WGS) entry which is preliminary data.</text>
</comment>
<keyword evidence="2" id="KW-0680">Restriction system</keyword>
<comment type="similarity">
    <text evidence="1">Belongs to the type-I restriction system S methylase family.</text>
</comment>
<dbReference type="RefSeq" id="WP_228228509.1">
    <property type="nucleotide sequence ID" value="NZ_JAJGMW010000002.1"/>
</dbReference>
<keyword evidence="6" id="KW-1185">Reference proteome</keyword>
<dbReference type="EC" id="3.1.21.-" evidence="5"/>
<evidence type="ECO:0000256" key="2">
    <source>
        <dbReference type="ARBA" id="ARBA00022747"/>
    </source>
</evidence>
<dbReference type="EMBL" id="JAJGMW010000002">
    <property type="protein sequence ID" value="MCC4211388.1"/>
    <property type="molecule type" value="Genomic_DNA"/>
</dbReference>
<protein>
    <submittedName>
        <fullName evidence="5">Restriction endonuclease subunit S</fullName>
        <ecNumber evidence="5">3.1.21.-</ecNumber>
    </submittedName>
</protein>
<keyword evidence="5" id="KW-0255">Endonuclease</keyword>
<dbReference type="PANTHER" id="PTHR30408">
    <property type="entry name" value="TYPE-1 RESTRICTION ENZYME ECOKI SPECIFICITY PROTEIN"/>
    <property type="match status" value="1"/>
</dbReference>
<accession>A0ABS8GS38</accession>
<evidence type="ECO:0000256" key="1">
    <source>
        <dbReference type="ARBA" id="ARBA00010923"/>
    </source>
</evidence>